<organism evidence="1 2">
    <name type="scientific">Shewanella putrefaciens</name>
    <name type="common">Pseudomonas putrefaciens</name>
    <dbReference type="NCBI Taxonomy" id="24"/>
    <lineage>
        <taxon>Bacteria</taxon>
        <taxon>Pseudomonadati</taxon>
        <taxon>Pseudomonadota</taxon>
        <taxon>Gammaproteobacteria</taxon>
        <taxon>Alteromonadales</taxon>
        <taxon>Shewanellaceae</taxon>
        <taxon>Shewanella</taxon>
    </lineage>
</organism>
<reference evidence="1 2" key="1">
    <citation type="submission" date="2021-08" db="EMBL/GenBank/DDBJ databases">
        <title>Shewanella putrefaciens YZ-J, complete genome.</title>
        <authorList>
            <person name="Yi Z."/>
        </authorList>
    </citation>
    <scope>NUCLEOTIDE SEQUENCE [LARGE SCALE GENOMIC DNA]</scope>
    <source>
        <strain evidence="1 2">YZ-J</strain>
    </source>
</reference>
<proteinExistence type="predicted"/>
<dbReference type="Proteomes" id="UP000827084">
    <property type="component" value="Chromosome"/>
</dbReference>
<dbReference type="Pfam" id="PF10980">
    <property type="entry name" value="DUF2787"/>
    <property type="match status" value="1"/>
</dbReference>
<dbReference type="InterPro" id="IPR021248">
    <property type="entry name" value="DUF2787"/>
</dbReference>
<evidence type="ECO:0000313" key="1">
    <source>
        <dbReference type="EMBL" id="QYX73923.1"/>
    </source>
</evidence>
<evidence type="ECO:0000313" key="2">
    <source>
        <dbReference type="Proteomes" id="UP000827084"/>
    </source>
</evidence>
<protein>
    <submittedName>
        <fullName evidence="1">DUF2787 domain-containing protein</fullName>
    </submittedName>
</protein>
<dbReference type="GeneID" id="67442747"/>
<keyword evidence="2" id="KW-1185">Reference proteome</keyword>
<sequence>MNTQTEPNCLIQIDLHSGRRLLPITLSLAQILKRLLVDANKPTNSKGVTINFRDPNYSAESGGFHPVEIRLEYSLTTSMWQFCYITDFAYQGRYYPELEKDIDFNFTEASGYQAYVGHHPLSHFSGLYRLWEANFRSYLVDALYQITINWD</sequence>
<accession>A0ABX8XFF1</accession>
<dbReference type="PANTHER" id="PTHR38978:SF2">
    <property type="entry name" value="DUF2787 DOMAIN-CONTAINING PROTEIN"/>
    <property type="match status" value="1"/>
</dbReference>
<name>A0ABX8XFF1_SHEPU</name>
<dbReference type="EMBL" id="CP080635">
    <property type="protein sequence ID" value="QYX73923.1"/>
    <property type="molecule type" value="Genomic_DNA"/>
</dbReference>
<gene>
    <name evidence="1" type="ORF">K3G22_05765</name>
</gene>
<dbReference type="Gene3D" id="3.10.450.430">
    <property type="entry name" value="Protein of unknown function DUF2787"/>
    <property type="match status" value="1"/>
</dbReference>
<dbReference type="RefSeq" id="WP_061782666.1">
    <property type="nucleotide sequence ID" value="NZ_BMPK01000002.1"/>
</dbReference>
<dbReference type="PANTHER" id="PTHR38978">
    <property type="entry name" value="DUF2787 DOMAIN-CONTAINING PROTEIN"/>
    <property type="match status" value="1"/>
</dbReference>